<name>A0A975RVJ5_9BRAD</name>
<sequence>MAFDAGSPSEGESSASALVTPWQALSVTMKPVPPAQVRATRKARSLASLPVQVNMTWPISAGKVARSFSA</sequence>
<keyword evidence="2" id="KW-1185">Reference proteome</keyword>
<accession>A0A975RVJ5</accession>
<evidence type="ECO:0000313" key="2">
    <source>
        <dbReference type="Proteomes" id="UP000676951"/>
    </source>
</evidence>
<gene>
    <name evidence="1" type="ORF">KMZ93_17485</name>
</gene>
<protein>
    <submittedName>
        <fullName evidence="1">Uncharacterized protein</fullName>
    </submittedName>
</protein>
<evidence type="ECO:0000313" key="1">
    <source>
        <dbReference type="EMBL" id="QWG21780.1"/>
    </source>
</evidence>
<dbReference type="RefSeq" id="WP_215602500.1">
    <property type="nucleotide sequence ID" value="NZ_CP076136.1"/>
</dbReference>
<dbReference type="Proteomes" id="UP000676951">
    <property type="component" value="Chromosome"/>
</dbReference>
<dbReference type="EMBL" id="CP076136">
    <property type="protein sequence ID" value="QWG21780.1"/>
    <property type="molecule type" value="Genomic_DNA"/>
</dbReference>
<reference evidence="1 2" key="1">
    <citation type="submission" date="2021-06" db="EMBL/GenBank/DDBJ databases">
        <title>Bradyrhizobium sp. S2-11-4 Genome sequencing.</title>
        <authorList>
            <person name="Jin L."/>
        </authorList>
    </citation>
    <scope>NUCLEOTIDE SEQUENCE [LARGE SCALE GENOMIC DNA]</scope>
    <source>
        <strain evidence="1 2">S2-11-4</strain>
    </source>
</reference>
<organism evidence="1 2">
    <name type="scientific">Bradyrhizobium sediminis</name>
    <dbReference type="NCBI Taxonomy" id="2840469"/>
    <lineage>
        <taxon>Bacteria</taxon>
        <taxon>Pseudomonadati</taxon>
        <taxon>Pseudomonadota</taxon>
        <taxon>Alphaproteobacteria</taxon>
        <taxon>Hyphomicrobiales</taxon>
        <taxon>Nitrobacteraceae</taxon>
        <taxon>Bradyrhizobium</taxon>
    </lineage>
</organism>
<proteinExistence type="predicted"/>
<dbReference type="AlphaFoldDB" id="A0A975RVJ5"/>